<sequence length="188" mass="19365">MLYPLIQTGQALQGLQLVRAAWRAGVSEAGRTGGQCRAEGLCQEGAGALLEGQGPEVWAPLRTLSAARRKFPAPRSNDRERRPGWEEAPGGCGLQGAWGSVGEEVVSPNSLRFCGSETELPAGSGPSAWCRCTGSGQPGQGQFRAAALLGGNSGPCLQVPEAGSACTACVFAVSLLKCSLRSLGVQPN</sequence>
<organism evidence="2 3">
    <name type="scientific">Pipistrellus kuhlii</name>
    <name type="common">Kuhl's pipistrelle</name>
    <dbReference type="NCBI Taxonomy" id="59472"/>
    <lineage>
        <taxon>Eukaryota</taxon>
        <taxon>Metazoa</taxon>
        <taxon>Chordata</taxon>
        <taxon>Craniata</taxon>
        <taxon>Vertebrata</taxon>
        <taxon>Euteleostomi</taxon>
        <taxon>Mammalia</taxon>
        <taxon>Eutheria</taxon>
        <taxon>Laurasiatheria</taxon>
        <taxon>Chiroptera</taxon>
        <taxon>Yangochiroptera</taxon>
        <taxon>Vespertilionidae</taxon>
        <taxon>Pipistrellus</taxon>
    </lineage>
</organism>
<comment type="caution">
    <text evidence="2">The sequence shown here is derived from an EMBL/GenBank/DDBJ whole genome shotgun (WGS) entry which is preliminary data.</text>
</comment>
<feature type="compositionally biased region" description="Basic and acidic residues" evidence="1">
    <location>
        <begin position="76"/>
        <end position="85"/>
    </location>
</feature>
<dbReference type="EMBL" id="JACAGB010000005">
    <property type="protein sequence ID" value="KAF6363165.1"/>
    <property type="molecule type" value="Genomic_DNA"/>
</dbReference>
<feature type="region of interest" description="Disordered" evidence="1">
    <location>
        <begin position="70"/>
        <end position="91"/>
    </location>
</feature>
<evidence type="ECO:0000313" key="3">
    <source>
        <dbReference type="Proteomes" id="UP000558488"/>
    </source>
</evidence>
<proteinExistence type="predicted"/>
<protein>
    <submittedName>
        <fullName evidence="2">Uncharacterized protein</fullName>
    </submittedName>
</protein>
<name>A0A7J7YMS4_PIPKU</name>
<dbReference type="AlphaFoldDB" id="A0A7J7YMS4"/>
<gene>
    <name evidence="2" type="ORF">mPipKuh1_010162</name>
</gene>
<keyword evidence="3" id="KW-1185">Reference proteome</keyword>
<dbReference type="Proteomes" id="UP000558488">
    <property type="component" value="Unassembled WGS sequence"/>
</dbReference>
<reference evidence="2 3" key="1">
    <citation type="journal article" date="2020" name="Nature">
        <title>Six reference-quality genomes reveal evolution of bat adaptations.</title>
        <authorList>
            <person name="Jebb D."/>
            <person name="Huang Z."/>
            <person name="Pippel M."/>
            <person name="Hughes G.M."/>
            <person name="Lavrichenko K."/>
            <person name="Devanna P."/>
            <person name="Winkler S."/>
            <person name="Jermiin L.S."/>
            <person name="Skirmuntt E.C."/>
            <person name="Katzourakis A."/>
            <person name="Burkitt-Gray L."/>
            <person name="Ray D.A."/>
            <person name="Sullivan K.A.M."/>
            <person name="Roscito J.G."/>
            <person name="Kirilenko B.M."/>
            <person name="Davalos L.M."/>
            <person name="Corthals A.P."/>
            <person name="Power M.L."/>
            <person name="Jones G."/>
            <person name="Ransome R.D."/>
            <person name="Dechmann D.K.N."/>
            <person name="Locatelli A.G."/>
            <person name="Puechmaille S.J."/>
            <person name="Fedrigo O."/>
            <person name="Jarvis E.D."/>
            <person name="Hiller M."/>
            <person name="Vernes S.C."/>
            <person name="Myers E.W."/>
            <person name="Teeling E.C."/>
        </authorList>
    </citation>
    <scope>NUCLEOTIDE SEQUENCE [LARGE SCALE GENOMIC DNA]</scope>
    <source>
        <strain evidence="2">MPipKuh1</strain>
        <tissue evidence="2">Flight muscle</tissue>
    </source>
</reference>
<evidence type="ECO:0000256" key="1">
    <source>
        <dbReference type="SAM" id="MobiDB-lite"/>
    </source>
</evidence>
<accession>A0A7J7YMS4</accession>
<evidence type="ECO:0000313" key="2">
    <source>
        <dbReference type="EMBL" id="KAF6363165.1"/>
    </source>
</evidence>